<dbReference type="Pfam" id="PF01713">
    <property type="entry name" value="Smr"/>
    <property type="match status" value="1"/>
</dbReference>
<evidence type="ECO:0000259" key="2">
    <source>
        <dbReference type="PROSITE" id="PS50828"/>
    </source>
</evidence>
<dbReference type="SMART" id="SM01162">
    <property type="entry name" value="DUF1771"/>
    <property type="match status" value="1"/>
</dbReference>
<evidence type="ECO:0000256" key="1">
    <source>
        <dbReference type="SAM" id="MobiDB-lite"/>
    </source>
</evidence>
<dbReference type="Pfam" id="PF08590">
    <property type="entry name" value="DUF1771"/>
    <property type="match status" value="1"/>
</dbReference>
<dbReference type="PROSITE" id="PS50828">
    <property type="entry name" value="SMR"/>
    <property type="match status" value="1"/>
</dbReference>
<dbReference type="SUPFAM" id="SSF160443">
    <property type="entry name" value="SMR domain-like"/>
    <property type="match status" value="1"/>
</dbReference>
<reference evidence="3 4" key="1">
    <citation type="submission" date="2022-01" db="EMBL/GenBank/DDBJ databases">
        <authorList>
            <person name="Xiong W."/>
            <person name="Schranz E."/>
        </authorList>
    </citation>
    <scope>NUCLEOTIDE SEQUENCE [LARGE SCALE GENOMIC DNA]</scope>
</reference>
<dbReference type="InterPro" id="IPR036063">
    <property type="entry name" value="Smr_dom_sf"/>
</dbReference>
<comment type="caution">
    <text evidence="3">The sequence shown here is derived from an EMBL/GenBank/DDBJ whole genome shotgun (WGS) entry which is preliminary data.</text>
</comment>
<proteinExistence type="predicted"/>
<accession>A0AAU9MJ32</accession>
<sequence length="377" mass="42698">MNMSWKRAKTPGWAAFDPNKQQKQVNNDETHNDPYPPISTNIHTSYQSQNHSRNLDLNGRSFSSVLTHSSSLPDMISNDLQNVPTTLMENNHNERVIVKSKEINISQVYGKLKELHPWADENLIEDIVAAVDNDIDKASTLLKEMTSPGSLQEKKEAEFEENIEELLDDHGLSRKVVVDDNVGLRLIIDSLSMIPVEPEWEDDDDMYIMHRKEAIKAMRSASRYSKAAKEAYLRRDHATAHEFSLKAREEWSASEKLNAKAANEILAIRNSENDDWKLDLHGLHASEAVQVLQQHLLKIESHVSVTRSTNPNKQQLSKPRLLEVITGKGSHSRGQAALPIAIKSFLTEKGYYYSEARIGVITVQPKFRQLSTILSST</sequence>
<dbReference type="PANTHER" id="PTHR47812">
    <property type="entry name" value="SMR (SMALL MUTS RELATED) DOMAIN-CONTAINING PROTEIN"/>
    <property type="match status" value="1"/>
</dbReference>
<keyword evidence="4" id="KW-1185">Reference proteome</keyword>
<feature type="domain" description="Smr" evidence="2">
    <location>
        <begin position="278"/>
        <end position="366"/>
    </location>
</feature>
<name>A0AAU9MJ32_9ASTR</name>
<dbReference type="SMART" id="SM00463">
    <property type="entry name" value="SMR"/>
    <property type="match status" value="1"/>
</dbReference>
<dbReference type="InterPro" id="IPR002625">
    <property type="entry name" value="Smr_dom"/>
</dbReference>
<protein>
    <recommendedName>
        <fullName evidence="2">Smr domain-containing protein</fullName>
    </recommendedName>
</protein>
<dbReference type="InterPro" id="IPR013899">
    <property type="entry name" value="DUF1771"/>
</dbReference>
<feature type="region of interest" description="Disordered" evidence="1">
    <location>
        <begin position="1"/>
        <end position="56"/>
    </location>
</feature>
<evidence type="ECO:0000313" key="3">
    <source>
        <dbReference type="EMBL" id="CAH1424159.1"/>
    </source>
</evidence>
<feature type="compositionally biased region" description="Polar residues" evidence="1">
    <location>
        <begin position="38"/>
        <end position="52"/>
    </location>
</feature>
<dbReference type="AlphaFoldDB" id="A0AAU9MJ32"/>
<dbReference type="Proteomes" id="UP001157418">
    <property type="component" value="Unassembled WGS sequence"/>
</dbReference>
<evidence type="ECO:0000313" key="4">
    <source>
        <dbReference type="Proteomes" id="UP001157418"/>
    </source>
</evidence>
<dbReference type="EMBL" id="CAKMRJ010001391">
    <property type="protein sequence ID" value="CAH1424159.1"/>
    <property type="molecule type" value="Genomic_DNA"/>
</dbReference>
<organism evidence="3 4">
    <name type="scientific">Lactuca virosa</name>
    <dbReference type="NCBI Taxonomy" id="75947"/>
    <lineage>
        <taxon>Eukaryota</taxon>
        <taxon>Viridiplantae</taxon>
        <taxon>Streptophyta</taxon>
        <taxon>Embryophyta</taxon>
        <taxon>Tracheophyta</taxon>
        <taxon>Spermatophyta</taxon>
        <taxon>Magnoliopsida</taxon>
        <taxon>eudicotyledons</taxon>
        <taxon>Gunneridae</taxon>
        <taxon>Pentapetalae</taxon>
        <taxon>asterids</taxon>
        <taxon>campanulids</taxon>
        <taxon>Asterales</taxon>
        <taxon>Asteraceae</taxon>
        <taxon>Cichorioideae</taxon>
        <taxon>Cichorieae</taxon>
        <taxon>Lactucinae</taxon>
        <taxon>Lactuca</taxon>
    </lineage>
</organism>
<gene>
    <name evidence="3" type="ORF">LVIROSA_LOCUS11390</name>
</gene>
<dbReference type="Gene3D" id="3.30.1370.110">
    <property type="match status" value="1"/>
</dbReference>
<dbReference type="PANTHER" id="PTHR47812:SF2">
    <property type="entry name" value="SMR (SMALL MUTS RELATED) DOMAIN-CONTAINING PROTEIN"/>
    <property type="match status" value="1"/>
</dbReference>